<gene>
    <name evidence="1" type="ORF">DOTSEDRAFT_25852</name>
</gene>
<organism evidence="1 2">
    <name type="scientific">Dothistroma septosporum (strain NZE10 / CBS 128990)</name>
    <name type="common">Red band needle blight fungus</name>
    <name type="synonym">Mycosphaerella pini</name>
    <dbReference type="NCBI Taxonomy" id="675120"/>
    <lineage>
        <taxon>Eukaryota</taxon>
        <taxon>Fungi</taxon>
        <taxon>Dikarya</taxon>
        <taxon>Ascomycota</taxon>
        <taxon>Pezizomycotina</taxon>
        <taxon>Dothideomycetes</taxon>
        <taxon>Dothideomycetidae</taxon>
        <taxon>Mycosphaerellales</taxon>
        <taxon>Mycosphaerellaceae</taxon>
        <taxon>Dothistroma</taxon>
    </lineage>
</organism>
<sequence length="225" mass="25514">MTLKKFALNYNHGSMAELLKFLKQRNGHDPLKSNIRKTRRQCRKRWIAKLRRLDLNATFRLLALPPELQNIVYDFALTHDRTKDSKACPAFLSASSRIHNDAVGISNANNVLELSNLFHRFVYHSLTTKWMELKQGGPGARSETIESGHNIAAYIPGLRSIQSIHLNLTFRQSSVRGINVPAGNWNDVTDFLTELLTSCQSLKHITVEIDDNPSAGDWGLQTQKH</sequence>
<dbReference type="EMBL" id="KB446541">
    <property type="protein sequence ID" value="EME42218.1"/>
    <property type="molecule type" value="Genomic_DNA"/>
</dbReference>
<dbReference type="OrthoDB" id="3649689at2759"/>
<reference evidence="1 2" key="2">
    <citation type="journal article" date="2012" name="PLoS Pathog.">
        <title>Diverse lifestyles and strategies of plant pathogenesis encoded in the genomes of eighteen Dothideomycetes fungi.</title>
        <authorList>
            <person name="Ohm R.A."/>
            <person name="Feau N."/>
            <person name="Henrissat B."/>
            <person name="Schoch C.L."/>
            <person name="Horwitz B.A."/>
            <person name="Barry K.W."/>
            <person name="Condon B.J."/>
            <person name="Copeland A.C."/>
            <person name="Dhillon B."/>
            <person name="Glaser F."/>
            <person name="Hesse C.N."/>
            <person name="Kosti I."/>
            <person name="LaButti K."/>
            <person name="Lindquist E.A."/>
            <person name="Lucas S."/>
            <person name="Salamov A.A."/>
            <person name="Bradshaw R.E."/>
            <person name="Ciuffetti L."/>
            <person name="Hamelin R.C."/>
            <person name="Kema G.H.J."/>
            <person name="Lawrence C."/>
            <person name="Scott J.A."/>
            <person name="Spatafora J.W."/>
            <person name="Turgeon B.G."/>
            <person name="de Wit P.J.G.M."/>
            <person name="Zhong S."/>
            <person name="Goodwin S.B."/>
            <person name="Grigoriev I.V."/>
        </authorList>
    </citation>
    <scope>NUCLEOTIDE SEQUENCE [LARGE SCALE GENOMIC DNA]</scope>
    <source>
        <strain evidence="2">NZE10 / CBS 128990</strain>
    </source>
</reference>
<accession>N1PI02</accession>
<evidence type="ECO:0008006" key="3">
    <source>
        <dbReference type="Google" id="ProtNLM"/>
    </source>
</evidence>
<evidence type="ECO:0000313" key="2">
    <source>
        <dbReference type="Proteomes" id="UP000016933"/>
    </source>
</evidence>
<name>N1PI02_DOTSN</name>
<dbReference type="OMA" id="MANAIDM"/>
<keyword evidence="2" id="KW-1185">Reference proteome</keyword>
<protein>
    <recommendedName>
        <fullName evidence="3">F-box domain-containing protein</fullName>
    </recommendedName>
</protein>
<dbReference type="AlphaFoldDB" id="N1PI02"/>
<proteinExistence type="predicted"/>
<dbReference type="Proteomes" id="UP000016933">
    <property type="component" value="Unassembled WGS sequence"/>
</dbReference>
<dbReference type="HOGENOM" id="CLU_1229906_0_0_1"/>
<evidence type="ECO:0000313" key="1">
    <source>
        <dbReference type="EMBL" id="EME42218.1"/>
    </source>
</evidence>
<reference evidence="2" key="1">
    <citation type="journal article" date="2012" name="PLoS Genet.">
        <title>The genomes of the fungal plant pathogens Cladosporium fulvum and Dothistroma septosporum reveal adaptation to different hosts and lifestyles but also signatures of common ancestry.</title>
        <authorList>
            <person name="de Wit P.J.G.M."/>
            <person name="van der Burgt A."/>
            <person name="Oekmen B."/>
            <person name="Stergiopoulos I."/>
            <person name="Abd-Elsalam K.A."/>
            <person name="Aerts A.L."/>
            <person name="Bahkali A.H."/>
            <person name="Beenen H.G."/>
            <person name="Chettri P."/>
            <person name="Cox M.P."/>
            <person name="Datema E."/>
            <person name="de Vries R.P."/>
            <person name="Dhillon B."/>
            <person name="Ganley A.R."/>
            <person name="Griffiths S.A."/>
            <person name="Guo Y."/>
            <person name="Hamelin R.C."/>
            <person name="Henrissat B."/>
            <person name="Kabir M.S."/>
            <person name="Jashni M.K."/>
            <person name="Kema G."/>
            <person name="Klaubauf S."/>
            <person name="Lapidus A."/>
            <person name="Levasseur A."/>
            <person name="Lindquist E."/>
            <person name="Mehrabi R."/>
            <person name="Ohm R.A."/>
            <person name="Owen T.J."/>
            <person name="Salamov A."/>
            <person name="Schwelm A."/>
            <person name="Schijlen E."/>
            <person name="Sun H."/>
            <person name="van den Burg H.A."/>
            <person name="van Ham R.C.H.J."/>
            <person name="Zhang S."/>
            <person name="Goodwin S.B."/>
            <person name="Grigoriev I.V."/>
            <person name="Collemare J."/>
            <person name="Bradshaw R.E."/>
        </authorList>
    </citation>
    <scope>NUCLEOTIDE SEQUENCE [LARGE SCALE GENOMIC DNA]</scope>
    <source>
        <strain evidence="2">NZE10 / CBS 128990</strain>
    </source>
</reference>